<protein>
    <submittedName>
        <fullName evidence="1">Uncharacterized protein</fullName>
    </submittedName>
</protein>
<organism evidence="1 2">
    <name type="scientific">Desulfosoma caldarium</name>
    <dbReference type="NCBI Taxonomy" id="610254"/>
    <lineage>
        <taxon>Bacteria</taxon>
        <taxon>Pseudomonadati</taxon>
        <taxon>Thermodesulfobacteriota</taxon>
        <taxon>Syntrophobacteria</taxon>
        <taxon>Syntrophobacterales</taxon>
        <taxon>Syntrophobacteraceae</taxon>
        <taxon>Desulfosoma</taxon>
    </lineage>
</organism>
<comment type="caution">
    <text evidence="1">The sequence shown here is derived from an EMBL/GenBank/DDBJ whole genome shotgun (WGS) entry which is preliminary data.</text>
</comment>
<reference evidence="1 2" key="1">
    <citation type="submission" date="2018-11" db="EMBL/GenBank/DDBJ databases">
        <title>Genomic Encyclopedia of Type Strains, Phase IV (KMG-IV): sequencing the most valuable type-strain genomes for metagenomic binning, comparative biology and taxonomic classification.</title>
        <authorList>
            <person name="Goeker M."/>
        </authorList>
    </citation>
    <scope>NUCLEOTIDE SEQUENCE [LARGE SCALE GENOMIC DNA]</scope>
    <source>
        <strain evidence="1 2">DSM 22027</strain>
    </source>
</reference>
<gene>
    <name evidence="1" type="ORF">EDC27_0871</name>
</gene>
<dbReference type="RefSeq" id="WP_148045683.1">
    <property type="nucleotide sequence ID" value="NZ_RJVA01000010.1"/>
</dbReference>
<accession>A0A3N1VI21</accession>
<evidence type="ECO:0000313" key="1">
    <source>
        <dbReference type="EMBL" id="ROR01689.1"/>
    </source>
</evidence>
<dbReference type="AlphaFoldDB" id="A0A3N1VI21"/>
<name>A0A3N1VI21_9BACT</name>
<sequence length="141" mass="15993">MVLVCHVPHGCRSKKRVQRLWALLCRWAIQEQCRLLDLAQIHWRQTDIADPALLGVMVASDIVDLSPIRLFRSRLPHGHLVVVIVNPHLELLVAVQRYSPCFVAVTERDDAAIPQVLTSVCRKFRQENLEGKFPKQKGGAS</sequence>
<proteinExistence type="predicted"/>
<dbReference type="Proteomes" id="UP000276223">
    <property type="component" value="Unassembled WGS sequence"/>
</dbReference>
<dbReference type="EMBL" id="RJVA01000010">
    <property type="protein sequence ID" value="ROR01689.1"/>
    <property type="molecule type" value="Genomic_DNA"/>
</dbReference>
<keyword evidence="2" id="KW-1185">Reference proteome</keyword>
<evidence type="ECO:0000313" key="2">
    <source>
        <dbReference type="Proteomes" id="UP000276223"/>
    </source>
</evidence>